<dbReference type="GO" id="GO:0005886">
    <property type="term" value="C:plasma membrane"/>
    <property type="evidence" value="ECO:0007669"/>
    <property type="project" value="TreeGrafter"/>
</dbReference>
<keyword evidence="8" id="KW-1185">Reference proteome</keyword>
<dbReference type="PANTHER" id="PTHR30618">
    <property type="entry name" value="NCS1 FAMILY PURINE/PYRIMIDINE TRANSPORTER"/>
    <property type="match status" value="1"/>
</dbReference>
<proteinExistence type="inferred from homology"/>
<feature type="transmembrane region" description="Helical" evidence="6">
    <location>
        <begin position="133"/>
        <end position="154"/>
    </location>
</feature>
<dbReference type="STRING" id="1423726.FC07_GL000885"/>
<evidence type="ECO:0000256" key="4">
    <source>
        <dbReference type="ARBA" id="ARBA00022989"/>
    </source>
</evidence>
<dbReference type="Gene3D" id="1.10.4160.10">
    <property type="entry name" value="Hydantoin permease"/>
    <property type="match status" value="1"/>
</dbReference>
<comment type="caution">
    <text evidence="7">The sequence shown here is derived from an EMBL/GenBank/DDBJ whole genome shotgun (WGS) entry which is preliminary data.</text>
</comment>
<feature type="transmembrane region" description="Helical" evidence="6">
    <location>
        <begin position="320"/>
        <end position="338"/>
    </location>
</feature>
<feature type="transmembrane region" description="Helical" evidence="6">
    <location>
        <begin position="161"/>
        <end position="182"/>
    </location>
</feature>
<evidence type="ECO:0000256" key="2">
    <source>
        <dbReference type="ARBA" id="ARBA00008974"/>
    </source>
</evidence>
<evidence type="ECO:0000256" key="5">
    <source>
        <dbReference type="ARBA" id="ARBA00023136"/>
    </source>
</evidence>
<sequence>MLAKALAPIPAATRQLSGWAYASMWLGDGFNIGNVTLGASLVVAGTATLNLVQTLVAAGLAILLIALIFCCNDQFGYRTGAPYVIQLRLSFGVTGAKWASLLRAVPAIVWFGFQSWTGALALNQIVGFIVQRPVHQVVACFVALQLVQVVLALNGFRTIKVVTAAVSMVVLVALCVALVLILTQHGPVLATRFVHIQGSWGLPFWSLVVAFLGNYTAIFESAADYARELRPGFSTRQRFGLYAVPLTLAYGTTLVTGALLAVTTGLSSPVPALAQLFHQPVLTTFVAVFIVLGVITTNTVANIMPPAYVLTALFNLPQRVAVAGVGVLATFTCPWLLVQNTAATGLALFIKSYAIFLGPMTAIMLLEFYGVRGGQVQVAPLYDATTQPAWRWPALVALCSGAVVAWRFVDLSWLVGFGVGGLVYAGIMCWQKRWCLG</sequence>
<dbReference type="InterPro" id="IPR045225">
    <property type="entry name" value="Uracil/uridine/allantoin_perm"/>
</dbReference>
<comment type="subcellular location">
    <subcellularLocation>
        <location evidence="1">Membrane</location>
        <topology evidence="1">Multi-pass membrane protein</topology>
    </subcellularLocation>
</comment>
<keyword evidence="3 6" id="KW-0812">Transmembrane</keyword>
<dbReference type="Pfam" id="PF02133">
    <property type="entry name" value="Transp_cyt_pur"/>
    <property type="match status" value="1"/>
</dbReference>
<keyword evidence="5 6" id="KW-0472">Membrane</keyword>
<feature type="transmembrane region" description="Helical" evidence="6">
    <location>
        <begin position="389"/>
        <end position="406"/>
    </location>
</feature>
<dbReference type="Proteomes" id="UP000051461">
    <property type="component" value="Unassembled WGS sequence"/>
</dbReference>
<dbReference type="RefSeq" id="WP_083483174.1">
    <property type="nucleotide sequence ID" value="NZ_AZDA01000014.1"/>
</dbReference>
<evidence type="ECO:0000256" key="6">
    <source>
        <dbReference type="SAM" id="Phobius"/>
    </source>
</evidence>
<dbReference type="InterPro" id="IPR001248">
    <property type="entry name" value="Pur-cyt_permease"/>
</dbReference>
<dbReference type="AlphaFoldDB" id="A0A0R1HBG1"/>
<feature type="transmembrane region" description="Helical" evidence="6">
    <location>
        <begin position="350"/>
        <end position="369"/>
    </location>
</feature>
<evidence type="ECO:0000256" key="3">
    <source>
        <dbReference type="ARBA" id="ARBA00022692"/>
    </source>
</evidence>
<feature type="transmembrane region" description="Helical" evidence="6">
    <location>
        <begin position="281"/>
        <end position="300"/>
    </location>
</feature>
<feature type="transmembrane region" description="Helical" evidence="6">
    <location>
        <begin position="51"/>
        <end position="70"/>
    </location>
</feature>
<gene>
    <name evidence="7" type="ORF">FC07_GL000885</name>
</gene>
<protein>
    <submittedName>
        <fullName evidence="7">Permease</fullName>
    </submittedName>
</protein>
<feature type="transmembrane region" description="Helical" evidence="6">
    <location>
        <begin position="202"/>
        <end position="219"/>
    </location>
</feature>
<feature type="transmembrane region" description="Helical" evidence="6">
    <location>
        <begin position="412"/>
        <end position="430"/>
    </location>
</feature>
<accession>A0A0R1HBG1</accession>
<feature type="transmembrane region" description="Helical" evidence="6">
    <location>
        <begin position="239"/>
        <end position="261"/>
    </location>
</feature>
<dbReference type="EMBL" id="AZDA01000014">
    <property type="protein sequence ID" value="KRK40407.1"/>
    <property type="molecule type" value="Genomic_DNA"/>
</dbReference>
<dbReference type="GO" id="GO:0015205">
    <property type="term" value="F:nucleobase transmembrane transporter activity"/>
    <property type="evidence" value="ECO:0007669"/>
    <property type="project" value="TreeGrafter"/>
</dbReference>
<name>A0A0R1HBG1_9LACO</name>
<dbReference type="PATRIC" id="fig|1423726.3.peg.909"/>
<dbReference type="PANTHER" id="PTHR30618:SF0">
    <property type="entry name" value="PURINE-URACIL PERMEASE NCS1"/>
    <property type="match status" value="1"/>
</dbReference>
<evidence type="ECO:0000313" key="7">
    <source>
        <dbReference type="EMBL" id="KRK40407.1"/>
    </source>
</evidence>
<dbReference type="CDD" id="cd10323">
    <property type="entry name" value="SLC-NCS1sbd"/>
    <property type="match status" value="1"/>
</dbReference>
<organism evidence="7 8">
    <name type="scientific">Loigolactobacillus bifermentans DSM 20003</name>
    <dbReference type="NCBI Taxonomy" id="1423726"/>
    <lineage>
        <taxon>Bacteria</taxon>
        <taxon>Bacillati</taxon>
        <taxon>Bacillota</taxon>
        <taxon>Bacilli</taxon>
        <taxon>Lactobacillales</taxon>
        <taxon>Lactobacillaceae</taxon>
        <taxon>Loigolactobacillus</taxon>
    </lineage>
</organism>
<evidence type="ECO:0000256" key="1">
    <source>
        <dbReference type="ARBA" id="ARBA00004141"/>
    </source>
</evidence>
<keyword evidence="4 6" id="KW-1133">Transmembrane helix</keyword>
<reference evidence="7 8" key="1">
    <citation type="journal article" date="2015" name="Genome Announc.">
        <title>Expanding the biotechnology potential of lactobacilli through comparative genomics of 213 strains and associated genera.</title>
        <authorList>
            <person name="Sun Z."/>
            <person name="Harris H.M."/>
            <person name="McCann A."/>
            <person name="Guo C."/>
            <person name="Argimon S."/>
            <person name="Zhang W."/>
            <person name="Yang X."/>
            <person name="Jeffery I.B."/>
            <person name="Cooney J.C."/>
            <person name="Kagawa T.F."/>
            <person name="Liu W."/>
            <person name="Song Y."/>
            <person name="Salvetti E."/>
            <person name="Wrobel A."/>
            <person name="Rasinkangas P."/>
            <person name="Parkhill J."/>
            <person name="Rea M.C."/>
            <person name="O'Sullivan O."/>
            <person name="Ritari J."/>
            <person name="Douillard F.P."/>
            <person name="Paul Ross R."/>
            <person name="Yang R."/>
            <person name="Briner A.E."/>
            <person name="Felis G.E."/>
            <person name="de Vos W.M."/>
            <person name="Barrangou R."/>
            <person name="Klaenhammer T.R."/>
            <person name="Caufield P.W."/>
            <person name="Cui Y."/>
            <person name="Zhang H."/>
            <person name="O'Toole P.W."/>
        </authorList>
    </citation>
    <scope>NUCLEOTIDE SEQUENCE [LARGE SCALE GENOMIC DNA]</scope>
    <source>
        <strain evidence="7 8">DSM 20003</strain>
    </source>
</reference>
<evidence type="ECO:0000313" key="8">
    <source>
        <dbReference type="Proteomes" id="UP000051461"/>
    </source>
</evidence>
<comment type="similarity">
    <text evidence="2">Belongs to the purine-cytosine permease (2.A.39) family.</text>
</comment>